<dbReference type="SUPFAM" id="SSF54593">
    <property type="entry name" value="Glyoxalase/Bleomycin resistance protein/Dihydroxybiphenyl dioxygenase"/>
    <property type="match status" value="1"/>
</dbReference>
<evidence type="ECO:0000313" key="2">
    <source>
        <dbReference type="EMBL" id="GGO49952.1"/>
    </source>
</evidence>
<comment type="caution">
    <text evidence="2">The sequence shown here is derived from an EMBL/GenBank/DDBJ whole genome shotgun (WGS) entry which is preliminary data.</text>
</comment>
<dbReference type="InterPro" id="IPR041581">
    <property type="entry name" value="Glyoxalase_6"/>
</dbReference>
<organism evidence="2 3">
    <name type="scientific">Citricoccus zhacaiensis</name>
    <dbReference type="NCBI Taxonomy" id="489142"/>
    <lineage>
        <taxon>Bacteria</taxon>
        <taxon>Bacillati</taxon>
        <taxon>Actinomycetota</taxon>
        <taxon>Actinomycetes</taxon>
        <taxon>Micrococcales</taxon>
        <taxon>Micrococcaceae</taxon>
        <taxon>Citricoccus</taxon>
    </lineage>
</organism>
<dbReference type="Gene3D" id="3.10.180.10">
    <property type="entry name" value="2,3-Dihydroxybiphenyl 1,2-Dioxygenase, domain 1"/>
    <property type="match status" value="1"/>
</dbReference>
<evidence type="ECO:0000259" key="1">
    <source>
        <dbReference type="Pfam" id="PF18029"/>
    </source>
</evidence>
<accession>A0ABQ2ME48</accession>
<dbReference type="Proteomes" id="UP000642509">
    <property type="component" value="Unassembled WGS sequence"/>
</dbReference>
<evidence type="ECO:0000313" key="3">
    <source>
        <dbReference type="Proteomes" id="UP000642509"/>
    </source>
</evidence>
<dbReference type="InterPro" id="IPR029068">
    <property type="entry name" value="Glyas_Bleomycin-R_OHBP_Dase"/>
</dbReference>
<protein>
    <recommendedName>
        <fullName evidence="1">Glyoxalase-like domain-containing protein</fullName>
    </recommendedName>
</protein>
<dbReference type="RefSeq" id="WP_188807263.1">
    <property type="nucleotide sequence ID" value="NZ_BAAAOU010000013.1"/>
</dbReference>
<sequence length="159" mass="17706">MTTHLPPNPAGPAYGLQLCVDSARPHELADWWAEALRWEVETQDEDFIRRMVAEGHASDAETTTHRGRLVWAVGAAINPPGDAEGAGDRPRILFQAVPESKSVKNRVHWDLREPGADDERRAEELHRLVDLGATQVGTGRQGPWVWTVLQDPEGNEFCL</sequence>
<gene>
    <name evidence="2" type="ORF">GCM10010977_33020</name>
</gene>
<dbReference type="EMBL" id="BMLQ01000015">
    <property type="protein sequence ID" value="GGO49952.1"/>
    <property type="molecule type" value="Genomic_DNA"/>
</dbReference>
<reference evidence="3" key="1">
    <citation type="journal article" date="2019" name="Int. J. Syst. Evol. Microbiol.">
        <title>The Global Catalogue of Microorganisms (GCM) 10K type strain sequencing project: providing services to taxonomists for standard genome sequencing and annotation.</title>
        <authorList>
            <consortium name="The Broad Institute Genomics Platform"/>
            <consortium name="The Broad Institute Genome Sequencing Center for Infectious Disease"/>
            <person name="Wu L."/>
            <person name="Ma J."/>
        </authorList>
    </citation>
    <scope>NUCLEOTIDE SEQUENCE [LARGE SCALE GENOMIC DNA]</scope>
    <source>
        <strain evidence="3">CGMCC 1.7064</strain>
    </source>
</reference>
<dbReference type="Pfam" id="PF18029">
    <property type="entry name" value="Glyoxalase_6"/>
    <property type="match status" value="1"/>
</dbReference>
<name>A0ABQ2ME48_9MICC</name>
<dbReference type="PANTHER" id="PTHR35908">
    <property type="entry name" value="HYPOTHETICAL FUSION PROTEIN"/>
    <property type="match status" value="1"/>
</dbReference>
<proteinExistence type="predicted"/>
<dbReference type="PANTHER" id="PTHR35908:SF1">
    <property type="entry name" value="CONSERVED PROTEIN"/>
    <property type="match status" value="1"/>
</dbReference>
<keyword evidence="3" id="KW-1185">Reference proteome</keyword>
<feature type="domain" description="Glyoxalase-like" evidence="1">
    <location>
        <begin position="17"/>
        <end position="159"/>
    </location>
</feature>